<name>A0A9Q3E9N1_9BASI</name>
<gene>
    <name evidence="2" type="ORF">O181_053437</name>
</gene>
<organism evidence="2 3">
    <name type="scientific">Austropuccinia psidii MF-1</name>
    <dbReference type="NCBI Taxonomy" id="1389203"/>
    <lineage>
        <taxon>Eukaryota</taxon>
        <taxon>Fungi</taxon>
        <taxon>Dikarya</taxon>
        <taxon>Basidiomycota</taxon>
        <taxon>Pucciniomycotina</taxon>
        <taxon>Pucciniomycetes</taxon>
        <taxon>Pucciniales</taxon>
        <taxon>Sphaerophragmiaceae</taxon>
        <taxon>Austropuccinia</taxon>
    </lineage>
</organism>
<evidence type="ECO:0000313" key="2">
    <source>
        <dbReference type="EMBL" id="MBW0513722.1"/>
    </source>
</evidence>
<sequence>MEFMKTIDMFKEDFNTPDEYISARLHSLFTKSDNKWYYKMRQDHCKHSWPWWKEQIIFKWANHSWRFKMGNSFKEAIFNIERDRPMFWFLKQKDKLTALYPDLSETMVHKIISRNCGGELENAIRSRFIEACSTEDYINDMQDITTRKEIGGNWYKPPIDNTTGRKPISRQNEPQDKAPLKFQKCGSTFHLANTCPKTSRINEIQIGKAGDTKETDDVSTHESDSEHSEELLDQLSIESIKVSFEVTEAQTHLPQYSYEFMDLIHVQNAKIQKTQPSRGKGYTSESS</sequence>
<proteinExistence type="predicted"/>
<evidence type="ECO:0000256" key="1">
    <source>
        <dbReference type="SAM" id="MobiDB-lite"/>
    </source>
</evidence>
<reference evidence="2" key="1">
    <citation type="submission" date="2021-03" db="EMBL/GenBank/DDBJ databases">
        <title>Draft genome sequence of rust myrtle Austropuccinia psidii MF-1, a brazilian biotype.</title>
        <authorList>
            <person name="Quecine M.C."/>
            <person name="Pachon D.M.R."/>
            <person name="Bonatelli M.L."/>
            <person name="Correr F.H."/>
            <person name="Franceschini L.M."/>
            <person name="Leite T.F."/>
            <person name="Margarido G.R.A."/>
            <person name="Almeida C.A."/>
            <person name="Ferrarezi J.A."/>
            <person name="Labate C.A."/>
        </authorList>
    </citation>
    <scope>NUCLEOTIDE SEQUENCE</scope>
    <source>
        <strain evidence="2">MF-1</strain>
    </source>
</reference>
<keyword evidence="3" id="KW-1185">Reference proteome</keyword>
<feature type="region of interest" description="Disordered" evidence="1">
    <location>
        <begin position="204"/>
        <end position="230"/>
    </location>
</feature>
<dbReference type="Proteomes" id="UP000765509">
    <property type="component" value="Unassembled WGS sequence"/>
</dbReference>
<dbReference type="EMBL" id="AVOT02023604">
    <property type="protein sequence ID" value="MBW0513722.1"/>
    <property type="molecule type" value="Genomic_DNA"/>
</dbReference>
<evidence type="ECO:0000313" key="3">
    <source>
        <dbReference type="Proteomes" id="UP000765509"/>
    </source>
</evidence>
<feature type="region of interest" description="Disordered" evidence="1">
    <location>
        <begin position="152"/>
        <end position="177"/>
    </location>
</feature>
<accession>A0A9Q3E9N1</accession>
<protein>
    <submittedName>
        <fullName evidence="2">Uncharacterized protein</fullName>
    </submittedName>
</protein>
<comment type="caution">
    <text evidence="2">The sequence shown here is derived from an EMBL/GenBank/DDBJ whole genome shotgun (WGS) entry which is preliminary data.</text>
</comment>
<dbReference type="AlphaFoldDB" id="A0A9Q3E9N1"/>
<feature type="compositionally biased region" description="Polar residues" evidence="1">
    <location>
        <begin position="160"/>
        <end position="172"/>
    </location>
</feature>
<feature type="compositionally biased region" description="Basic and acidic residues" evidence="1">
    <location>
        <begin position="210"/>
        <end position="230"/>
    </location>
</feature>